<dbReference type="Proteomes" id="UP000324800">
    <property type="component" value="Unassembled WGS sequence"/>
</dbReference>
<evidence type="ECO:0000256" key="1">
    <source>
        <dbReference type="ARBA" id="ARBA00022898"/>
    </source>
</evidence>
<accession>A0A5J4X9A0</accession>
<dbReference type="PANTHER" id="PTHR10146">
    <property type="entry name" value="PROLINE SYNTHETASE CO-TRANSCRIBED BACTERIAL HOMOLOG PROTEIN"/>
    <property type="match status" value="1"/>
</dbReference>
<dbReference type="SUPFAM" id="SSF51419">
    <property type="entry name" value="PLP-binding barrel"/>
    <property type="match status" value="2"/>
</dbReference>
<evidence type="ECO:0000256" key="2">
    <source>
        <dbReference type="HAMAP-Rule" id="MF_03225"/>
    </source>
</evidence>
<protein>
    <recommendedName>
        <fullName evidence="2">Pyridoxal phosphate homeostasis protein</fullName>
        <shortName evidence="2">PLP homeostasis protein</shortName>
    </recommendedName>
</protein>
<sequence length="299" mass="34211">MTTIKPDTIAITQDMITQNLQDVLQSISDCSQLYKHIQQPQLIAVSKTKGVELIIAAYNAGQRNFGENYVQELVQKSKELPIDIDWHFIGHLQSNKIKQLLSVPNLQYIHTIDSIKLAEKIQKCLESEGTRRIIKVLIEVRTSPEESKIGGVEINTNQEDGNQDNIDIRQILELIMYLQNECRNLQFIGLMTVEKPGDYSCFDKLVRLKEILLSCPEVEARDKVLFCKSKDEQIQQEENDKQVEIDLIEDMPGSRIRSKNINLSMGMSDSYQEAIKRGADYLRIGSLIFGERVKKSPKE</sequence>
<evidence type="ECO:0000256" key="3">
    <source>
        <dbReference type="RuleBase" id="RU004514"/>
    </source>
</evidence>
<evidence type="ECO:0000313" key="6">
    <source>
        <dbReference type="Proteomes" id="UP000324800"/>
    </source>
</evidence>
<comment type="caution">
    <text evidence="5">The sequence shown here is derived from an EMBL/GenBank/DDBJ whole genome shotgun (WGS) entry which is preliminary data.</text>
</comment>
<dbReference type="InterPro" id="IPR011078">
    <property type="entry name" value="PyrdxlP_homeostasis"/>
</dbReference>
<keyword evidence="1 2" id="KW-0663">Pyridoxal phosphate</keyword>
<organism evidence="5 6">
    <name type="scientific">Streblomastix strix</name>
    <dbReference type="NCBI Taxonomy" id="222440"/>
    <lineage>
        <taxon>Eukaryota</taxon>
        <taxon>Metamonada</taxon>
        <taxon>Preaxostyla</taxon>
        <taxon>Oxymonadida</taxon>
        <taxon>Streblomastigidae</taxon>
        <taxon>Streblomastix</taxon>
    </lineage>
</organism>
<dbReference type="OrthoDB" id="10264196at2759"/>
<dbReference type="GO" id="GO:0030170">
    <property type="term" value="F:pyridoxal phosphate binding"/>
    <property type="evidence" value="ECO:0007669"/>
    <property type="project" value="UniProtKB-UniRule"/>
</dbReference>
<evidence type="ECO:0000313" key="5">
    <source>
        <dbReference type="EMBL" id="KAA6403386.1"/>
    </source>
</evidence>
<dbReference type="Pfam" id="PF01168">
    <property type="entry name" value="Ala_racemase_N"/>
    <property type="match status" value="1"/>
</dbReference>
<dbReference type="AlphaFoldDB" id="A0A5J4X9A0"/>
<dbReference type="PANTHER" id="PTHR10146:SF14">
    <property type="entry name" value="PYRIDOXAL PHOSPHATE HOMEOSTASIS PROTEIN"/>
    <property type="match status" value="1"/>
</dbReference>
<comment type="function">
    <text evidence="2">Pyridoxal 5'-phosphate (PLP)-binding protein, which may be involved in intracellular homeostatic regulation of pyridoxal 5'-phosphate (PLP), the active form of vitamin B6.</text>
</comment>
<feature type="domain" description="Alanine racemase N-terminal" evidence="4">
    <location>
        <begin position="31"/>
        <end position="150"/>
    </location>
</feature>
<feature type="modified residue" description="N6-(pyridoxal phosphate)lysine" evidence="2">
    <location>
        <position position="47"/>
    </location>
</feature>
<name>A0A5J4X9A0_9EUKA</name>
<proteinExistence type="inferred from homology"/>
<gene>
    <name evidence="5" type="ORF">EZS28_001090</name>
</gene>
<comment type="similarity">
    <text evidence="2 3">Belongs to the pyridoxal phosphate-binding protein YggS/PROSC family.</text>
</comment>
<dbReference type="HAMAP" id="MF_02087">
    <property type="entry name" value="PLP_homeostasis"/>
    <property type="match status" value="1"/>
</dbReference>
<dbReference type="Gene3D" id="3.20.20.10">
    <property type="entry name" value="Alanine racemase"/>
    <property type="match status" value="1"/>
</dbReference>
<evidence type="ECO:0000259" key="4">
    <source>
        <dbReference type="Pfam" id="PF01168"/>
    </source>
</evidence>
<dbReference type="PROSITE" id="PS01211">
    <property type="entry name" value="UPF0001"/>
    <property type="match status" value="1"/>
</dbReference>
<dbReference type="EMBL" id="SNRW01000106">
    <property type="protein sequence ID" value="KAA6403386.1"/>
    <property type="molecule type" value="Genomic_DNA"/>
</dbReference>
<dbReference type="NCBIfam" id="TIGR00044">
    <property type="entry name" value="YggS family pyridoxal phosphate-dependent enzyme"/>
    <property type="match status" value="1"/>
</dbReference>
<dbReference type="InterPro" id="IPR029066">
    <property type="entry name" value="PLP-binding_barrel"/>
</dbReference>
<reference evidence="5 6" key="1">
    <citation type="submission" date="2019-03" db="EMBL/GenBank/DDBJ databases">
        <title>Single cell metagenomics reveals metabolic interactions within the superorganism composed of flagellate Streblomastix strix and complex community of Bacteroidetes bacteria on its surface.</title>
        <authorList>
            <person name="Treitli S.C."/>
            <person name="Kolisko M."/>
            <person name="Husnik F."/>
            <person name="Keeling P."/>
            <person name="Hampl V."/>
        </authorList>
    </citation>
    <scope>NUCLEOTIDE SEQUENCE [LARGE SCALE GENOMIC DNA]</scope>
    <source>
        <strain evidence="5">ST1C</strain>
    </source>
</reference>
<dbReference type="InterPro" id="IPR001608">
    <property type="entry name" value="Ala_racemase_N"/>
</dbReference>